<reference evidence="2 3" key="1">
    <citation type="submission" date="2019-12" db="EMBL/GenBank/DDBJ databases">
        <authorList>
            <person name="Xu J."/>
        </authorList>
    </citation>
    <scope>NUCLEOTIDE SEQUENCE [LARGE SCALE GENOMIC DNA]</scope>
    <source>
        <strain evidence="2 3">HX-5-24</strain>
    </source>
</reference>
<dbReference type="RefSeq" id="WP_156640540.1">
    <property type="nucleotide sequence ID" value="NZ_WOXT01000001.1"/>
</dbReference>
<accession>A0A7C9LGQ2</accession>
<gene>
    <name evidence="2" type="ORF">GN331_04075</name>
</gene>
<feature type="chain" id="PRO_5028905919" description="Copper resistance protein" evidence="1">
    <location>
        <begin position="28"/>
        <end position="126"/>
    </location>
</feature>
<comment type="caution">
    <text evidence="2">The sequence shown here is derived from an EMBL/GenBank/DDBJ whole genome shotgun (WGS) entry which is preliminary data.</text>
</comment>
<evidence type="ECO:0000313" key="2">
    <source>
        <dbReference type="EMBL" id="MUV13380.1"/>
    </source>
</evidence>
<feature type="signal peptide" evidence="1">
    <location>
        <begin position="1"/>
        <end position="27"/>
    </location>
</feature>
<proteinExistence type="predicted"/>
<sequence length="126" mass="13734">MTRRARHRLRIALTVIFCLLFQQAALAAYLCPMEQMPAEASAMAEHCAEMGMEQARDNPGLCEKHCNPDHSVAADAAKLSVPPLALPPLVMSPVYVQPISHGAVHADVPIARSDPPPRLRFCSLLI</sequence>
<evidence type="ECO:0000313" key="3">
    <source>
        <dbReference type="Proteomes" id="UP000479692"/>
    </source>
</evidence>
<keyword evidence="1" id="KW-0732">Signal</keyword>
<keyword evidence="3" id="KW-1185">Reference proteome</keyword>
<evidence type="ECO:0000256" key="1">
    <source>
        <dbReference type="SAM" id="SignalP"/>
    </source>
</evidence>
<dbReference type="AlphaFoldDB" id="A0A7C9LGQ2"/>
<dbReference type="EMBL" id="WOXT01000001">
    <property type="protein sequence ID" value="MUV13380.1"/>
    <property type="molecule type" value="Genomic_DNA"/>
</dbReference>
<evidence type="ECO:0008006" key="4">
    <source>
        <dbReference type="Google" id="ProtNLM"/>
    </source>
</evidence>
<dbReference type="Proteomes" id="UP000479692">
    <property type="component" value="Unassembled WGS sequence"/>
</dbReference>
<organism evidence="2 3">
    <name type="scientific">Noviluteimonas gilva</name>
    <dbReference type="NCBI Taxonomy" id="2682097"/>
    <lineage>
        <taxon>Bacteria</taxon>
        <taxon>Pseudomonadati</taxon>
        <taxon>Pseudomonadota</taxon>
        <taxon>Gammaproteobacteria</taxon>
        <taxon>Lysobacterales</taxon>
        <taxon>Lysobacteraceae</taxon>
        <taxon>Noviluteimonas</taxon>
    </lineage>
</organism>
<protein>
    <recommendedName>
        <fullName evidence="4">Copper resistance protein</fullName>
    </recommendedName>
</protein>
<name>A0A7C9LGQ2_9GAMM</name>